<reference evidence="1 2" key="1">
    <citation type="submission" date="2017-11" db="EMBL/GenBank/DDBJ databases">
        <title>Animal gut microbial communities from fecal samples from Wisconsin, USA.</title>
        <authorList>
            <person name="Neumann A."/>
        </authorList>
    </citation>
    <scope>NUCLEOTIDE SEQUENCE [LARGE SCALE GENOMIC DNA]</scope>
    <source>
        <strain evidence="1 2">UWS3</strain>
    </source>
</reference>
<dbReference type="Gene3D" id="2.180.10.10">
    <property type="entry name" value="RHS repeat-associated core"/>
    <property type="match status" value="1"/>
</dbReference>
<dbReference type="AlphaFoldDB" id="A0A2M9A685"/>
<evidence type="ECO:0008006" key="3">
    <source>
        <dbReference type="Google" id="ProtNLM"/>
    </source>
</evidence>
<dbReference type="EMBL" id="PGEX01000001">
    <property type="protein sequence ID" value="PJJ41231.1"/>
    <property type="molecule type" value="Genomic_DNA"/>
</dbReference>
<gene>
    <name evidence="1" type="ORF">BGX16_1191</name>
</gene>
<dbReference type="OrthoDB" id="9810597at2"/>
<dbReference type="Proteomes" id="UP000231134">
    <property type="component" value="Unassembled WGS sequence"/>
</dbReference>
<protein>
    <recommendedName>
        <fullName evidence="3">YD repeat-containing protein</fullName>
    </recommendedName>
</protein>
<organism evidence="1 2">
    <name type="scientific">Hallerella succinigenes</name>
    <dbReference type="NCBI Taxonomy" id="1896222"/>
    <lineage>
        <taxon>Bacteria</taxon>
        <taxon>Pseudomonadati</taxon>
        <taxon>Fibrobacterota</taxon>
        <taxon>Fibrobacteria</taxon>
        <taxon>Fibrobacterales</taxon>
        <taxon>Fibrobacteraceae</taxon>
        <taxon>Hallerella</taxon>
    </lineage>
</organism>
<dbReference type="RefSeq" id="WP_100425225.1">
    <property type="nucleotide sequence ID" value="NZ_PGEX01000001.1"/>
</dbReference>
<evidence type="ECO:0000313" key="1">
    <source>
        <dbReference type="EMBL" id="PJJ41231.1"/>
    </source>
</evidence>
<comment type="caution">
    <text evidence="1">The sequence shown here is derived from an EMBL/GenBank/DDBJ whole genome shotgun (WGS) entry which is preliminary data.</text>
</comment>
<accession>A0A2M9A685</accession>
<name>A0A2M9A685_9BACT</name>
<evidence type="ECO:0000313" key="2">
    <source>
        <dbReference type="Proteomes" id="UP000231134"/>
    </source>
</evidence>
<dbReference type="PROSITE" id="PS51257">
    <property type="entry name" value="PROKAR_LIPOPROTEIN"/>
    <property type="match status" value="1"/>
</dbReference>
<proteinExistence type="predicted"/>
<dbReference type="SUPFAM" id="SSF82171">
    <property type="entry name" value="DPP6 N-terminal domain-like"/>
    <property type="match status" value="1"/>
</dbReference>
<sequence length="495" mass="56307">MIPLRKLLVPLSSIAVLCSCSVEFDTRGAERLQFSYTNPPNIKTDYEVLLGNLEAKKYQDIHGPVKHISQKNYVIAKDADGNLLEPHFSGTVEIHHLPTGEMADFASYDSTGSLTSLAQVIHKANRREIYVHVFDSNRDYVYFLGNDNRIVEETGTPFYRQSPVDHSWNSADGHLSWEENSKHQIIAASGNTPSVQFRHLYEYGENDSLVRIVAMDANGKKIGSIKREFQDSLLKKVEFRFDERLFYPDLLNYTETYQYDSKGRLTHLITQHSKAWSPKNDTVLYVYRDSADISERTVYRHGEKESRTVYDSHGNAVLIETHGSFVYEGADGTAESYDVERLVRKIEYYESPAKKDSTATDSVAQVPQEKQDFISLSADEFFRETKDSSVYYCIPSKGRIFCRTLNKVPGTLFLNFIESITYKNTSEVFLKKNAAKPTSPRLVSGGKCALVLNTSVEDNGILFTNSLVKMKRNPYSQFFGDTLSFSTQKFPCKLK</sequence>
<keyword evidence="2" id="KW-1185">Reference proteome</keyword>